<reference evidence="1 2" key="1">
    <citation type="submission" date="2023-08" db="EMBL/GenBank/DDBJ databases">
        <title>Black Yeasts Isolated from many extreme environments.</title>
        <authorList>
            <person name="Coleine C."/>
            <person name="Stajich J.E."/>
            <person name="Selbmann L."/>
        </authorList>
    </citation>
    <scope>NUCLEOTIDE SEQUENCE [LARGE SCALE GENOMIC DNA]</scope>
    <source>
        <strain evidence="1 2">CCFEE 536</strain>
    </source>
</reference>
<protein>
    <submittedName>
        <fullName evidence="1">Dicer-like protein 2</fullName>
    </submittedName>
</protein>
<dbReference type="PANTHER" id="PTHR14074">
    <property type="entry name" value="HELICASE WITH DEATH DOMAIN-RELATED"/>
    <property type="match status" value="1"/>
</dbReference>
<proteinExistence type="predicted"/>
<dbReference type="EMBL" id="JAVRRA010001092">
    <property type="protein sequence ID" value="KAK5281796.1"/>
    <property type="molecule type" value="Genomic_DNA"/>
</dbReference>
<name>A0ABR0M5A5_9PEZI</name>
<dbReference type="Gene3D" id="3.40.50.300">
    <property type="entry name" value="P-loop containing nucleotide triphosphate hydrolases"/>
    <property type="match status" value="1"/>
</dbReference>
<comment type="caution">
    <text evidence="1">The sequence shown here is derived from an EMBL/GenBank/DDBJ whole genome shotgun (WGS) entry which is preliminary data.</text>
</comment>
<dbReference type="PANTHER" id="PTHR14074:SF16">
    <property type="entry name" value="ANTIVIRAL INNATE IMMUNE RESPONSE RECEPTOR RIG-I"/>
    <property type="match status" value="1"/>
</dbReference>
<dbReference type="Proteomes" id="UP001357485">
    <property type="component" value="Unassembled WGS sequence"/>
</dbReference>
<evidence type="ECO:0000313" key="2">
    <source>
        <dbReference type="Proteomes" id="UP001357485"/>
    </source>
</evidence>
<dbReference type="InterPro" id="IPR051363">
    <property type="entry name" value="RLR_Helicase"/>
</dbReference>
<keyword evidence="2" id="KW-1185">Reference proteome</keyword>
<organism evidence="1 2">
    <name type="scientific">Cryomyces antarcticus</name>
    <dbReference type="NCBI Taxonomy" id="329879"/>
    <lineage>
        <taxon>Eukaryota</taxon>
        <taxon>Fungi</taxon>
        <taxon>Dikarya</taxon>
        <taxon>Ascomycota</taxon>
        <taxon>Pezizomycotina</taxon>
        <taxon>Dothideomycetes</taxon>
        <taxon>Dothideomycetes incertae sedis</taxon>
        <taxon>Cryomyces</taxon>
    </lineage>
</organism>
<gene>
    <name evidence="1" type="primary">dcl2_3</name>
    <name evidence="1" type="ORF">LTR16_006109</name>
</gene>
<feature type="non-terminal residue" evidence="1">
    <location>
        <position position="138"/>
    </location>
</feature>
<evidence type="ECO:0000313" key="1">
    <source>
        <dbReference type="EMBL" id="KAK5281796.1"/>
    </source>
</evidence>
<sequence>MAEDLLPEWTEKEKVFLCKHLEDVRAILPVCMSPLEPGLGTMLGMSPKVQTLVDLLVQEANPSFTGIIFVDQRATVAALAQVLSTHPETRDLFSIGTFVGMSSFSNRKVNIADVVEPQEQQQKLLDFRVGKKNLIIAT</sequence>
<accession>A0ABR0M5A5</accession>
<dbReference type="InterPro" id="IPR027417">
    <property type="entry name" value="P-loop_NTPase"/>
</dbReference>